<reference evidence="1 2" key="1">
    <citation type="submission" date="2013-09" db="EMBL/GenBank/DDBJ databases">
        <title>Corchorus capsularis genome sequencing.</title>
        <authorList>
            <person name="Alam M."/>
            <person name="Haque M.S."/>
            <person name="Islam M.S."/>
            <person name="Emdad E.M."/>
            <person name="Islam M.M."/>
            <person name="Ahmed B."/>
            <person name="Halim A."/>
            <person name="Hossen Q.M.M."/>
            <person name="Hossain M.Z."/>
            <person name="Ahmed R."/>
            <person name="Khan M.M."/>
            <person name="Islam R."/>
            <person name="Rashid M.M."/>
            <person name="Khan S.A."/>
            <person name="Rahman M.S."/>
            <person name="Alam M."/>
        </authorList>
    </citation>
    <scope>NUCLEOTIDE SEQUENCE [LARGE SCALE GENOMIC DNA]</scope>
    <source>
        <strain evidence="2">cv. CVL-1</strain>
        <tissue evidence="1">Whole seedling</tissue>
    </source>
</reference>
<evidence type="ECO:0000313" key="2">
    <source>
        <dbReference type="Proteomes" id="UP000188268"/>
    </source>
</evidence>
<organism evidence="1 2">
    <name type="scientific">Corchorus capsularis</name>
    <name type="common">Jute</name>
    <dbReference type="NCBI Taxonomy" id="210143"/>
    <lineage>
        <taxon>Eukaryota</taxon>
        <taxon>Viridiplantae</taxon>
        <taxon>Streptophyta</taxon>
        <taxon>Embryophyta</taxon>
        <taxon>Tracheophyta</taxon>
        <taxon>Spermatophyta</taxon>
        <taxon>Magnoliopsida</taxon>
        <taxon>eudicotyledons</taxon>
        <taxon>Gunneridae</taxon>
        <taxon>Pentapetalae</taxon>
        <taxon>rosids</taxon>
        <taxon>malvids</taxon>
        <taxon>Malvales</taxon>
        <taxon>Malvaceae</taxon>
        <taxon>Grewioideae</taxon>
        <taxon>Apeibeae</taxon>
        <taxon>Corchorus</taxon>
    </lineage>
</organism>
<name>A0A1R3KS98_COCAP</name>
<dbReference type="EMBL" id="AWWV01002854">
    <property type="protein sequence ID" value="OMP09951.1"/>
    <property type="molecule type" value="Genomic_DNA"/>
</dbReference>
<comment type="caution">
    <text evidence="1">The sequence shown here is derived from an EMBL/GenBank/DDBJ whole genome shotgun (WGS) entry which is preliminary data.</text>
</comment>
<dbReference type="AlphaFoldDB" id="A0A1R3KS98"/>
<evidence type="ECO:0000313" key="1">
    <source>
        <dbReference type="EMBL" id="OMP09951.1"/>
    </source>
</evidence>
<keyword evidence="2" id="KW-1185">Reference proteome</keyword>
<dbReference type="Gramene" id="OMP09951">
    <property type="protein sequence ID" value="OMP09951"/>
    <property type="gene ID" value="CCACVL1_01025"/>
</dbReference>
<dbReference type="Proteomes" id="UP000188268">
    <property type="component" value="Unassembled WGS sequence"/>
</dbReference>
<proteinExistence type="predicted"/>
<gene>
    <name evidence="1" type="ORF">CCACVL1_01025</name>
</gene>
<accession>A0A1R3KS98</accession>
<feature type="non-terminal residue" evidence="1">
    <location>
        <position position="1"/>
    </location>
</feature>
<sequence length="20" mass="2321">KINYPYKVTLQLVNPTRGDT</sequence>
<protein>
    <submittedName>
        <fullName evidence="1">Uncharacterized protein</fullName>
    </submittedName>
</protein>